<reference evidence="6" key="1">
    <citation type="submission" date="2018-02" db="EMBL/GenBank/DDBJ databases">
        <authorList>
            <person name="O'Hara-Hanley K."/>
            <person name="Soby S."/>
        </authorList>
    </citation>
    <scope>NUCLEOTIDE SEQUENCE [LARGE SCALE GENOMIC DNA]</scope>
    <source>
        <strain evidence="6">MWU14-2602</strain>
    </source>
</reference>
<gene>
    <name evidence="5" type="ORF">C2I19_14840</name>
</gene>
<dbReference type="PANTHER" id="PTHR12215">
    <property type="entry name" value="PHOSPHOPANTETHEINE TRANSFERASE"/>
    <property type="match status" value="1"/>
</dbReference>
<keyword evidence="2 5" id="KW-0808">Transferase</keyword>
<keyword evidence="6" id="KW-1185">Reference proteome</keyword>
<comment type="caution">
    <text evidence="5">The sequence shown here is derived from an EMBL/GenBank/DDBJ whole genome shotgun (WGS) entry which is preliminary data.</text>
</comment>
<dbReference type="Pfam" id="PF01648">
    <property type="entry name" value="ACPS"/>
    <property type="match status" value="1"/>
</dbReference>
<dbReference type="GO" id="GO:0019878">
    <property type="term" value="P:lysine biosynthetic process via aminoadipic acid"/>
    <property type="evidence" value="ECO:0007669"/>
    <property type="project" value="TreeGrafter"/>
</dbReference>
<evidence type="ECO:0000256" key="2">
    <source>
        <dbReference type="ARBA" id="ARBA00022679"/>
    </source>
</evidence>
<name>A0A2S5DE12_9NEIS</name>
<dbReference type="SUPFAM" id="SSF56214">
    <property type="entry name" value="4'-phosphopantetheinyl transferase"/>
    <property type="match status" value="2"/>
</dbReference>
<dbReference type="Pfam" id="PF22624">
    <property type="entry name" value="AASDHPPT_N"/>
    <property type="match status" value="1"/>
</dbReference>
<dbReference type="GO" id="GO:0000287">
    <property type="term" value="F:magnesium ion binding"/>
    <property type="evidence" value="ECO:0007669"/>
    <property type="project" value="InterPro"/>
</dbReference>
<dbReference type="Proteomes" id="UP000237082">
    <property type="component" value="Unassembled WGS sequence"/>
</dbReference>
<evidence type="ECO:0000259" key="3">
    <source>
        <dbReference type="Pfam" id="PF01648"/>
    </source>
</evidence>
<accession>A0A2S5DE12</accession>
<dbReference type="AlphaFoldDB" id="A0A2S5DE12"/>
<feature type="domain" description="4'-phosphopantetheinyl transferase" evidence="3">
    <location>
        <begin position="132"/>
        <end position="238"/>
    </location>
</feature>
<dbReference type="InterPro" id="IPR008278">
    <property type="entry name" value="4-PPantetheinyl_Trfase_dom"/>
</dbReference>
<dbReference type="GO" id="GO:0008897">
    <property type="term" value="F:holo-[acyl-carrier-protein] synthase activity"/>
    <property type="evidence" value="ECO:0007669"/>
    <property type="project" value="InterPro"/>
</dbReference>
<evidence type="ECO:0000313" key="5">
    <source>
        <dbReference type="EMBL" id="POZ61207.1"/>
    </source>
</evidence>
<dbReference type="Gene3D" id="3.90.470.20">
    <property type="entry name" value="4'-phosphopantetheinyl transferase domain"/>
    <property type="match status" value="2"/>
</dbReference>
<protein>
    <submittedName>
        <fullName evidence="5">Phosphopantetheinyl transferase</fullName>
    </submittedName>
</protein>
<evidence type="ECO:0000313" key="6">
    <source>
        <dbReference type="Proteomes" id="UP000237082"/>
    </source>
</evidence>
<dbReference type="EMBL" id="PQWB01000069">
    <property type="protein sequence ID" value="POZ61207.1"/>
    <property type="molecule type" value="Genomic_DNA"/>
</dbReference>
<dbReference type="PANTHER" id="PTHR12215:SF10">
    <property type="entry name" value="L-AMINOADIPATE-SEMIALDEHYDE DEHYDROGENASE-PHOSPHOPANTETHEINYL TRANSFERASE"/>
    <property type="match status" value="1"/>
</dbReference>
<evidence type="ECO:0000256" key="1">
    <source>
        <dbReference type="ARBA" id="ARBA00010990"/>
    </source>
</evidence>
<comment type="similarity">
    <text evidence="1">Belongs to the P-Pant transferase superfamily. Gsp/Sfp/HetI/AcpT family.</text>
</comment>
<sequence>MMPTRPEPSCAGENEPISLPEGCVDVWICRVADSDDTETQARCRQAMSAEERTKQAAFHFAKDRLRYLLTRGLARYALSRYLPLPPESWRFQSNAYGRPVIGNAPRDARWLTFNLSHTDEIIAMAIGRHLALGVDIERAHADAPLSIADSFFAKAEARQLRDLPDSLRSRRFYELWTLKECYVKAKGAGLSIPLDKFSFDLDRTDEVGIRFDPALADAPSRWLFWQWHLSPDHIAALCVERPAERACRVRQWQSVPFRHYCEVPFQTERASAAASRPRSDSGSACALSALAHQETGQ</sequence>
<dbReference type="GO" id="GO:0005829">
    <property type="term" value="C:cytosol"/>
    <property type="evidence" value="ECO:0007669"/>
    <property type="project" value="TreeGrafter"/>
</dbReference>
<dbReference type="InterPro" id="IPR050559">
    <property type="entry name" value="P-Pant_transferase_sf"/>
</dbReference>
<dbReference type="InterPro" id="IPR037143">
    <property type="entry name" value="4-PPantetheinyl_Trfase_dom_sf"/>
</dbReference>
<dbReference type="InterPro" id="IPR055066">
    <property type="entry name" value="AASDHPPT_N"/>
</dbReference>
<organism evidence="5 6">
    <name type="scientific">Chromobacterium alticapitis</name>
    <dbReference type="NCBI Taxonomy" id="2073169"/>
    <lineage>
        <taxon>Bacteria</taxon>
        <taxon>Pseudomonadati</taxon>
        <taxon>Pseudomonadota</taxon>
        <taxon>Betaproteobacteria</taxon>
        <taxon>Neisseriales</taxon>
        <taxon>Chromobacteriaceae</taxon>
        <taxon>Chromobacterium</taxon>
    </lineage>
</organism>
<feature type="domain" description="4'-phosphopantetheinyl transferase N-terminal" evidence="4">
    <location>
        <begin position="45"/>
        <end position="125"/>
    </location>
</feature>
<evidence type="ECO:0000259" key="4">
    <source>
        <dbReference type="Pfam" id="PF22624"/>
    </source>
</evidence>
<proteinExistence type="inferred from homology"/>